<evidence type="ECO:0000256" key="9">
    <source>
        <dbReference type="RuleBase" id="RU003357"/>
    </source>
</evidence>
<dbReference type="GO" id="GO:0030246">
    <property type="term" value="F:carbohydrate binding"/>
    <property type="evidence" value="ECO:0007669"/>
    <property type="project" value="InterPro"/>
</dbReference>
<dbReference type="PANTHER" id="PTHR30069">
    <property type="entry name" value="TONB-DEPENDENT OUTER MEMBRANE RECEPTOR"/>
    <property type="match status" value="1"/>
</dbReference>
<dbReference type="Pfam" id="PF07715">
    <property type="entry name" value="Plug"/>
    <property type="match status" value="1"/>
</dbReference>
<dbReference type="Gene3D" id="2.60.40.1120">
    <property type="entry name" value="Carboxypeptidase-like, regulatory domain"/>
    <property type="match status" value="1"/>
</dbReference>
<evidence type="ECO:0000313" key="14">
    <source>
        <dbReference type="Proteomes" id="UP000290253"/>
    </source>
</evidence>
<keyword evidence="14" id="KW-1185">Reference proteome</keyword>
<dbReference type="AlphaFoldDB" id="A0A4V1NUU7"/>
<dbReference type="Gene3D" id="2.40.170.20">
    <property type="entry name" value="TonB-dependent receptor, beta-barrel domain"/>
    <property type="match status" value="1"/>
</dbReference>
<evidence type="ECO:0000313" key="13">
    <source>
        <dbReference type="EMBL" id="RXS93478.1"/>
    </source>
</evidence>
<dbReference type="PROSITE" id="PS52016">
    <property type="entry name" value="TONB_DEPENDENT_REC_3"/>
    <property type="match status" value="1"/>
</dbReference>
<dbReference type="Pfam" id="PF00593">
    <property type="entry name" value="TonB_dep_Rec_b-barrel"/>
    <property type="match status" value="1"/>
</dbReference>
<evidence type="ECO:0000256" key="5">
    <source>
        <dbReference type="ARBA" id="ARBA00023077"/>
    </source>
</evidence>
<dbReference type="InterPro" id="IPR036942">
    <property type="entry name" value="Beta-barrel_TonB_sf"/>
</dbReference>
<dbReference type="GO" id="GO:0044718">
    <property type="term" value="P:siderophore transmembrane transport"/>
    <property type="evidence" value="ECO:0007669"/>
    <property type="project" value="TreeGrafter"/>
</dbReference>
<evidence type="ECO:0000256" key="2">
    <source>
        <dbReference type="ARBA" id="ARBA00022448"/>
    </source>
</evidence>
<organism evidence="13 14">
    <name type="scientific">Silvibacterium dinghuense</name>
    <dbReference type="NCBI Taxonomy" id="1560006"/>
    <lineage>
        <taxon>Bacteria</taxon>
        <taxon>Pseudomonadati</taxon>
        <taxon>Acidobacteriota</taxon>
        <taxon>Terriglobia</taxon>
        <taxon>Terriglobales</taxon>
        <taxon>Acidobacteriaceae</taxon>
        <taxon>Silvibacterium</taxon>
    </lineage>
</organism>
<evidence type="ECO:0000256" key="10">
    <source>
        <dbReference type="SAM" id="SignalP"/>
    </source>
</evidence>
<evidence type="ECO:0000259" key="12">
    <source>
        <dbReference type="Pfam" id="PF07715"/>
    </source>
</evidence>
<name>A0A4V1NUU7_9BACT</name>
<keyword evidence="13" id="KW-0675">Receptor</keyword>
<evidence type="ECO:0000256" key="7">
    <source>
        <dbReference type="ARBA" id="ARBA00023237"/>
    </source>
</evidence>
<dbReference type="SUPFAM" id="SSF56935">
    <property type="entry name" value="Porins"/>
    <property type="match status" value="1"/>
</dbReference>
<feature type="chain" id="PRO_5020863748" evidence="10">
    <location>
        <begin position="29"/>
        <end position="799"/>
    </location>
</feature>
<reference evidence="13 14" key="1">
    <citation type="journal article" date="2016" name="Int. J. Syst. Evol. Microbiol.">
        <title>Acidipila dinghuensis sp. nov., an acidobacterium isolated from forest soil.</title>
        <authorList>
            <person name="Jiang Y.W."/>
            <person name="Wang J."/>
            <person name="Chen M.H."/>
            <person name="Lv Y.Y."/>
            <person name="Qiu L.H."/>
        </authorList>
    </citation>
    <scope>NUCLEOTIDE SEQUENCE [LARGE SCALE GENOMIC DNA]</scope>
    <source>
        <strain evidence="13 14">DHOF10</strain>
    </source>
</reference>
<dbReference type="EMBL" id="SDMK01000005">
    <property type="protein sequence ID" value="RXS93478.1"/>
    <property type="molecule type" value="Genomic_DNA"/>
</dbReference>
<dbReference type="Gene3D" id="2.170.130.10">
    <property type="entry name" value="TonB-dependent receptor, plug domain"/>
    <property type="match status" value="1"/>
</dbReference>
<dbReference type="InterPro" id="IPR037066">
    <property type="entry name" value="Plug_dom_sf"/>
</dbReference>
<dbReference type="PANTHER" id="PTHR30069:SF49">
    <property type="entry name" value="OUTER MEMBRANE PROTEIN C"/>
    <property type="match status" value="1"/>
</dbReference>
<keyword evidence="7 8" id="KW-0998">Cell outer membrane</keyword>
<keyword evidence="2 8" id="KW-0813">Transport</keyword>
<sequence>MVEPMPVHNFLPLGVLCFLWAFSLHASAALSVDLAPARCGSNAGQRCVASAVHGEVSDPTGAVLAGALVTVRRIDSGRVWSVLTDASGHYTLAGLDPGRYALDVRQAGFTELVRTVMLGAGETAEEPLRLNLASVVEQVNVISGPASDGMSARQMREGSARDLGEAATAIAGVQRARKAAIANDIAIRGLFHNNIATTIDGTRLYGACTFQMDPAEYHVDLAEVDHVDVVKGPFDVTTQGELGGFVKIVTRTPDAQGFLLHSNVSTGSYGYYNPSVTAELGGKDTDWLAGYSYRTSQFYKDGDGSLVSELGGYRDGYADLQAFRTQSAWSKLAFHPAANQHGEISYTRQQSGDLLYPYLTMDGVYDDADRFAARYDYFRSQGWLRGLHGLAYADKANHLMDDHLRESAGTMPFSMSEHVVSFTDGARMDADLAQGFTAGYEFYHRYWNSNGVMRMSSMGMTMPTDEVELPGVTEDVNGAYVAYRHAFGTRWLLTSGARFDHDFTNASAADAASFETYYGAVALTAHDAGASGNAMVSWQATPDVAVFTGVGSNIRFPDPQERFYASSFSMSMSMEDAWVGNPLLRHPRDTEFDLGVRTKTRRFAFTPQVFFSKLDNDVTLHVAMPQQMDMSTMSSMNAETYGNVQAYLWGAEANGSAPLGTNLMLNGSYTVTRGTKVPQPDNHIESSNLFQVPPVRATLNLTYERKGWYAEAGAEVTGRQDHVDTDENEQTTAGFSVFHLKGGYHGRSFDAEAGVNNLLSREYSEFLSYARDPLTNGVRLPEPGRNFFVNVAYRFHRGE</sequence>
<dbReference type="OrthoDB" id="99480at2"/>
<dbReference type="InterPro" id="IPR012910">
    <property type="entry name" value="Plug_dom"/>
</dbReference>
<comment type="similarity">
    <text evidence="8 9">Belongs to the TonB-dependent receptor family.</text>
</comment>
<dbReference type="InterPro" id="IPR013784">
    <property type="entry name" value="Carb-bd-like_fold"/>
</dbReference>
<keyword evidence="6 8" id="KW-0472">Membrane</keyword>
<dbReference type="GO" id="GO:0015344">
    <property type="term" value="F:siderophore uptake transmembrane transporter activity"/>
    <property type="evidence" value="ECO:0007669"/>
    <property type="project" value="TreeGrafter"/>
</dbReference>
<dbReference type="Proteomes" id="UP000290253">
    <property type="component" value="Unassembled WGS sequence"/>
</dbReference>
<gene>
    <name evidence="13" type="ORF">ESZ00_19265</name>
</gene>
<feature type="domain" description="TonB-dependent receptor plug" evidence="12">
    <location>
        <begin position="150"/>
        <end position="244"/>
    </location>
</feature>
<comment type="caution">
    <text evidence="13">The sequence shown here is derived from an EMBL/GenBank/DDBJ whole genome shotgun (WGS) entry which is preliminary data.</text>
</comment>
<evidence type="ECO:0000259" key="11">
    <source>
        <dbReference type="Pfam" id="PF00593"/>
    </source>
</evidence>
<evidence type="ECO:0000256" key="6">
    <source>
        <dbReference type="ARBA" id="ARBA00023136"/>
    </source>
</evidence>
<dbReference type="InterPro" id="IPR039426">
    <property type="entry name" value="TonB-dep_rcpt-like"/>
</dbReference>
<feature type="domain" description="TonB-dependent receptor-like beta-barrel" evidence="11">
    <location>
        <begin position="337"/>
        <end position="758"/>
    </location>
</feature>
<accession>A0A4V1NUU7</accession>
<dbReference type="Pfam" id="PF13620">
    <property type="entry name" value="CarboxypepD_reg"/>
    <property type="match status" value="1"/>
</dbReference>
<evidence type="ECO:0000256" key="4">
    <source>
        <dbReference type="ARBA" id="ARBA00022692"/>
    </source>
</evidence>
<keyword evidence="3 8" id="KW-1134">Transmembrane beta strand</keyword>
<comment type="subcellular location">
    <subcellularLocation>
        <location evidence="1 8">Cell outer membrane</location>
        <topology evidence="1 8">Multi-pass membrane protein</topology>
    </subcellularLocation>
</comment>
<evidence type="ECO:0000256" key="3">
    <source>
        <dbReference type="ARBA" id="ARBA00022452"/>
    </source>
</evidence>
<proteinExistence type="inferred from homology"/>
<keyword evidence="10" id="KW-0732">Signal</keyword>
<protein>
    <submittedName>
        <fullName evidence="13">TonB-dependent receptor</fullName>
    </submittedName>
</protein>
<dbReference type="GO" id="GO:0009279">
    <property type="term" value="C:cell outer membrane"/>
    <property type="evidence" value="ECO:0007669"/>
    <property type="project" value="UniProtKB-SubCell"/>
</dbReference>
<dbReference type="InterPro" id="IPR000531">
    <property type="entry name" value="Beta-barrel_TonB"/>
</dbReference>
<dbReference type="SUPFAM" id="SSF49452">
    <property type="entry name" value="Starch-binding domain-like"/>
    <property type="match status" value="1"/>
</dbReference>
<keyword evidence="4 8" id="KW-0812">Transmembrane</keyword>
<keyword evidence="5 9" id="KW-0798">TonB box</keyword>
<evidence type="ECO:0000256" key="8">
    <source>
        <dbReference type="PROSITE-ProRule" id="PRU01360"/>
    </source>
</evidence>
<evidence type="ECO:0000256" key="1">
    <source>
        <dbReference type="ARBA" id="ARBA00004571"/>
    </source>
</evidence>
<feature type="signal peptide" evidence="10">
    <location>
        <begin position="1"/>
        <end position="28"/>
    </location>
</feature>